<dbReference type="Gene3D" id="2.60.320.10">
    <property type="entry name" value="N-utilization substance G protein NusG, insert domain"/>
    <property type="match status" value="1"/>
</dbReference>
<dbReference type="EMBL" id="SOEG01000033">
    <property type="protein sequence ID" value="TDX48037.1"/>
    <property type="molecule type" value="Genomic_DNA"/>
</dbReference>
<keyword evidence="3" id="KW-1185">Reference proteome</keyword>
<evidence type="ECO:0000313" key="3">
    <source>
        <dbReference type="Proteomes" id="UP000295832"/>
    </source>
</evidence>
<keyword evidence="1" id="KW-1133">Transmembrane helix</keyword>
<dbReference type="Pfam" id="PF07009">
    <property type="entry name" value="NusG_II"/>
    <property type="match status" value="1"/>
</dbReference>
<dbReference type="InterPro" id="IPR038690">
    <property type="entry name" value="NusG_2_sf"/>
</dbReference>
<comment type="caution">
    <text evidence="2">The sequence shown here is derived from an EMBL/GenBank/DDBJ whole genome shotgun (WGS) entry which is preliminary data.</text>
</comment>
<dbReference type="Proteomes" id="UP000295832">
    <property type="component" value="Unassembled WGS sequence"/>
</dbReference>
<dbReference type="AlphaFoldDB" id="A0A4R8H0Y6"/>
<feature type="transmembrane region" description="Helical" evidence="1">
    <location>
        <begin position="20"/>
        <end position="40"/>
    </location>
</feature>
<dbReference type="STRING" id="926561.GCA_000379025_03094"/>
<proteinExistence type="predicted"/>
<organism evidence="2 3">
    <name type="scientific">Orenia marismortui</name>
    <dbReference type="NCBI Taxonomy" id="46469"/>
    <lineage>
        <taxon>Bacteria</taxon>
        <taxon>Bacillati</taxon>
        <taxon>Bacillota</taxon>
        <taxon>Clostridia</taxon>
        <taxon>Halanaerobiales</taxon>
        <taxon>Halobacteroidaceae</taxon>
        <taxon>Orenia</taxon>
    </lineage>
</organism>
<name>A0A4R8H0Y6_9FIRM</name>
<reference evidence="2 3" key="1">
    <citation type="submission" date="2019-03" db="EMBL/GenBank/DDBJ databases">
        <title>Subsurface microbial communities from deep shales in Ohio and West Virginia, USA.</title>
        <authorList>
            <person name="Wrighton K."/>
        </authorList>
    </citation>
    <scope>NUCLEOTIDE SEQUENCE [LARGE SCALE GENOMIC DNA]</scope>
    <source>
        <strain evidence="2 3">MSL 6dP</strain>
    </source>
</reference>
<dbReference type="RefSeq" id="WP_134118412.1">
    <property type="nucleotide sequence ID" value="NZ_SOEG01000033.1"/>
</dbReference>
<dbReference type="CDD" id="cd09846">
    <property type="entry name" value="DUF1312"/>
    <property type="match status" value="1"/>
</dbReference>
<accession>A0A4R8H0Y6</accession>
<evidence type="ECO:0000313" key="2">
    <source>
        <dbReference type="EMBL" id="TDX48037.1"/>
    </source>
</evidence>
<protein>
    <submittedName>
        <fullName evidence="2">Uncharacterized protein</fullName>
    </submittedName>
</protein>
<evidence type="ECO:0000256" key="1">
    <source>
        <dbReference type="SAM" id="Phobius"/>
    </source>
</evidence>
<sequence>MIKELNLGQLKEITTRADKILILSILLLSILMFFLTPKIIADSGTNKQIVITLDDQELYRYRLEKDNRLKKIKFDFNFEGETYQGVLRIKDGKVKLDRLSQDISPLPIHSNMGWISEPYQVIVCLPIKLSVTIESNSKNEEEIDIMSF</sequence>
<gene>
    <name evidence="2" type="ORF">C7959_13323</name>
</gene>
<keyword evidence="1" id="KW-0472">Membrane</keyword>
<keyword evidence="1" id="KW-0812">Transmembrane</keyword>